<accession>A0A7W7FA44</accession>
<dbReference type="Pfam" id="PF18027">
    <property type="entry name" value="Pepdidase_M14_N"/>
    <property type="match status" value="1"/>
</dbReference>
<dbReference type="Gene3D" id="3.40.630.10">
    <property type="entry name" value="Zn peptidases"/>
    <property type="match status" value="1"/>
</dbReference>
<dbReference type="InterPro" id="IPR000834">
    <property type="entry name" value="Peptidase_M14"/>
</dbReference>
<evidence type="ECO:0000313" key="5">
    <source>
        <dbReference type="Proteomes" id="UP000566324"/>
    </source>
</evidence>
<dbReference type="Gene3D" id="2.60.40.3120">
    <property type="match status" value="1"/>
</dbReference>
<name>A0A7W7FA44_9SPHN</name>
<evidence type="ECO:0000313" key="4">
    <source>
        <dbReference type="EMBL" id="MBB4633323.1"/>
    </source>
</evidence>
<protein>
    <submittedName>
        <fullName evidence="4">Murein tripeptide amidase MpaA</fullName>
    </submittedName>
</protein>
<evidence type="ECO:0000256" key="2">
    <source>
        <dbReference type="PROSITE-ProRule" id="PRU01379"/>
    </source>
</evidence>
<dbReference type="CDD" id="cd06234">
    <property type="entry name" value="M14_PaCCP-like"/>
    <property type="match status" value="1"/>
</dbReference>
<comment type="cofactor">
    <cofactor evidence="1">
        <name>Zn(2+)</name>
        <dbReference type="ChEBI" id="CHEBI:29105"/>
    </cofactor>
</comment>
<dbReference type="PANTHER" id="PTHR12756:SF11">
    <property type="entry name" value="CYTOSOLIC CARBOXYPEPTIDASE 1"/>
    <property type="match status" value="1"/>
</dbReference>
<dbReference type="EMBL" id="JACHNZ010000040">
    <property type="protein sequence ID" value="MBB4633323.1"/>
    <property type="molecule type" value="Genomic_DNA"/>
</dbReference>
<comment type="caution">
    <text evidence="4">The sequence shown here is derived from an EMBL/GenBank/DDBJ whole genome shotgun (WGS) entry which is preliminary data.</text>
</comment>
<evidence type="ECO:0000259" key="3">
    <source>
        <dbReference type="PROSITE" id="PS52035"/>
    </source>
</evidence>
<proteinExistence type="inferred from homology"/>
<dbReference type="PANTHER" id="PTHR12756">
    <property type="entry name" value="CYTOSOLIC CARBOXYPEPTIDASE"/>
    <property type="match status" value="1"/>
</dbReference>
<dbReference type="InterPro" id="IPR050821">
    <property type="entry name" value="Cytosolic_carboxypeptidase"/>
</dbReference>
<dbReference type="GO" id="GO:0004181">
    <property type="term" value="F:metallocarboxypeptidase activity"/>
    <property type="evidence" value="ECO:0007669"/>
    <property type="project" value="InterPro"/>
</dbReference>
<dbReference type="Proteomes" id="UP000566324">
    <property type="component" value="Unassembled WGS sequence"/>
</dbReference>
<sequence>MTVTVSAAFDGGNIAVTRAERADDIVLTIPRDHMSEFAQWFYFRLSGVRGEACVIRLVDLEASAYPGGWPNYRAVVSYDRSDWRRADSRYDKAADGGTLTIRLTPDADSVWIAYFAPYSMERHNDLVARIGSAPGVTSEVIGKTLDGQDMDLLTMGEGPLNLWFIARQHPGETMAEWWMEGALERLIDPADPVARALRATATLHIVPNMNPDGSRRGHLRTNAVGVNLNREWAAPSLERSPEVHSVLARMDRDTPDFVLDVHGDEAIPNNFIAGFEGIPSITQAMTDRLAAYIAILDRISPDFQTVDGYGTPAPGTANLTVATNALAERYGCLSMTLEMPFKDADVAPDPVYGWSPARSKALGRDCLAATLDVLPQLR</sequence>
<dbReference type="GO" id="GO:0008270">
    <property type="term" value="F:zinc ion binding"/>
    <property type="evidence" value="ECO:0007669"/>
    <property type="project" value="InterPro"/>
</dbReference>
<dbReference type="AlphaFoldDB" id="A0A7W7FA44"/>
<organism evidence="4 5">
    <name type="scientific">Sphingosinicella soli</name>
    <dbReference type="NCBI Taxonomy" id="333708"/>
    <lineage>
        <taxon>Bacteria</taxon>
        <taxon>Pseudomonadati</taxon>
        <taxon>Pseudomonadota</taxon>
        <taxon>Alphaproteobacteria</taxon>
        <taxon>Sphingomonadales</taxon>
        <taxon>Sphingosinicellaceae</taxon>
        <taxon>Sphingosinicella</taxon>
    </lineage>
</organism>
<keyword evidence="5" id="KW-1185">Reference proteome</keyword>
<reference evidence="4 5" key="1">
    <citation type="submission" date="2020-08" db="EMBL/GenBank/DDBJ databases">
        <title>Genomic Encyclopedia of Type Strains, Phase IV (KMG-IV): sequencing the most valuable type-strain genomes for metagenomic binning, comparative biology and taxonomic classification.</title>
        <authorList>
            <person name="Goeker M."/>
        </authorList>
    </citation>
    <scope>NUCLEOTIDE SEQUENCE [LARGE SCALE GENOMIC DNA]</scope>
    <source>
        <strain evidence="4 5">DSM 17328</strain>
    </source>
</reference>
<comment type="similarity">
    <text evidence="2">Belongs to the peptidase M14 family.</text>
</comment>
<evidence type="ECO:0000256" key="1">
    <source>
        <dbReference type="ARBA" id="ARBA00001947"/>
    </source>
</evidence>
<feature type="domain" description="Peptidase M14" evidence="3">
    <location>
        <begin position="116"/>
        <end position="377"/>
    </location>
</feature>
<dbReference type="GO" id="GO:0006508">
    <property type="term" value="P:proteolysis"/>
    <property type="evidence" value="ECO:0007669"/>
    <property type="project" value="InterPro"/>
</dbReference>
<feature type="active site" description="Proton donor/acceptor" evidence="2">
    <location>
        <position position="338"/>
    </location>
</feature>
<dbReference type="RefSeq" id="WP_184070825.1">
    <property type="nucleotide sequence ID" value="NZ_JACHNZ010000040.1"/>
</dbReference>
<gene>
    <name evidence="4" type="ORF">GGQ98_002958</name>
</gene>
<dbReference type="SUPFAM" id="SSF53187">
    <property type="entry name" value="Zn-dependent exopeptidases"/>
    <property type="match status" value="1"/>
</dbReference>
<dbReference type="InterPro" id="IPR040626">
    <property type="entry name" value="Pepdidase_M14_N"/>
</dbReference>
<dbReference type="Pfam" id="PF00246">
    <property type="entry name" value="Peptidase_M14"/>
    <property type="match status" value="1"/>
</dbReference>
<dbReference type="PROSITE" id="PS52035">
    <property type="entry name" value="PEPTIDASE_M14"/>
    <property type="match status" value="1"/>
</dbReference>